<evidence type="ECO:0000313" key="5">
    <source>
        <dbReference type="EMBL" id="KOO08606.1"/>
    </source>
</evidence>
<feature type="modified residue" description="Phosphohistidine" evidence="2">
    <location>
        <position position="336"/>
    </location>
</feature>
<dbReference type="Proteomes" id="UP000037530">
    <property type="component" value="Unassembled WGS sequence"/>
</dbReference>
<dbReference type="PATRIC" id="fig|171383.3.peg.1300"/>
<dbReference type="InterPro" id="IPR036641">
    <property type="entry name" value="HPT_dom_sf"/>
</dbReference>
<keyword evidence="6" id="KW-1185">Reference proteome</keyword>
<dbReference type="STRING" id="171383.AKJ31_06270"/>
<feature type="domain" description="HPt" evidence="4">
    <location>
        <begin position="295"/>
        <end position="393"/>
    </location>
</feature>
<dbReference type="Gene3D" id="1.20.120.160">
    <property type="entry name" value="HPT domain"/>
    <property type="match status" value="1"/>
</dbReference>
<sequence length="398" mass="44698">MERKWIKLAVLVSVCWLITLSAIVGSYRSVENSQLQVEELGYEVEKLRNSFYFDNSFRAKLLNSQELNLQILYALRLQIGADYRDSWLSPDLNQLLYTVDRFIDLAKAYVDNEVAVSELARQIRRIRTHYPDQHPLSDYYFQLSANVFETLYDTSNQSIQAARDVDRIYQHSTLLEGKEKKELQQVVAEVSLVLGSYAQGSYFVDNLIAHDVSAELAIIAGKYQELREQHLMLAILVSLLAVGALLGIILLTYHPAQSRAVAVQREQVPPVSRSQQAKADSADDEINFDDMVTSLNGDIKSVCMLLQVFVSDHAQDIQELRALLTESPVDAQRKAHSLKGIGGNLGVVQLRDAAAELETAIAKESDTVPLLLVELEKHLDATIKAAQTFLNIHNVDLN</sequence>
<comment type="caution">
    <text evidence="5">The sequence shown here is derived from an EMBL/GenBank/DDBJ whole genome shotgun (WGS) entry which is preliminary data.</text>
</comment>
<keyword evidence="2" id="KW-0597">Phosphoprotein</keyword>
<dbReference type="InterPro" id="IPR008207">
    <property type="entry name" value="Sig_transdc_His_kin_Hpt_dom"/>
</dbReference>
<keyword evidence="3" id="KW-0812">Transmembrane</keyword>
<evidence type="ECO:0000259" key="4">
    <source>
        <dbReference type="PROSITE" id="PS50894"/>
    </source>
</evidence>
<dbReference type="SUPFAM" id="SSF47226">
    <property type="entry name" value="Histidine-containing phosphotransfer domain, HPT domain"/>
    <property type="match status" value="1"/>
</dbReference>
<dbReference type="Pfam" id="PF01627">
    <property type="entry name" value="Hpt"/>
    <property type="match status" value="1"/>
</dbReference>
<dbReference type="PROSITE" id="PS50894">
    <property type="entry name" value="HPT"/>
    <property type="match status" value="1"/>
</dbReference>
<evidence type="ECO:0000256" key="3">
    <source>
        <dbReference type="SAM" id="Phobius"/>
    </source>
</evidence>
<dbReference type="GO" id="GO:0000160">
    <property type="term" value="P:phosphorelay signal transduction system"/>
    <property type="evidence" value="ECO:0007669"/>
    <property type="project" value="UniProtKB-KW"/>
</dbReference>
<dbReference type="AlphaFoldDB" id="A0A0M0I2Q7"/>
<keyword evidence="3" id="KW-0472">Membrane</keyword>
<name>A0A0M0I2Q7_9VIBR</name>
<reference evidence="6" key="1">
    <citation type="submission" date="2015-08" db="EMBL/GenBank/DDBJ databases">
        <title>Vibrio galatheae sp. nov., a novel member of the Vibrionaceae family isolated from the Solomon Islands.</title>
        <authorList>
            <person name="Giubergia S."/>
            <person name="Machado H."/>
            <person name="Mateiu R.V."/>
            <person name="Gram L."/>
        </authorList>
    </citation>
    <scope>NUCLEOTIDE SEQUENCE [LARGE SCALE GENOMIC DNA]</scope>
    <source>
        <strain evidence="6">DSM 19134</strain>
    </source>
</reference>
<dbReference type="GO" id="GO:0004672">
    <property type="term" value="F:protein kinase activity"/>
    <property type="evidence" value="ECO:0007669"/>
    <property type="project" value="UniProtKB-ARBA"/>
</dbReference>
<evidence type="ECO:0000256" key="1">
    <source>
        <dbReference type="ARBA" id="ARBA00023012"/>
    </source>
</evidence>
<proteinExistence type="predicted"/>
<keyword evidence="1" id="KW-0902">Two-component regulatory system</keyword>
<organism evidence="5 6">
    <name type="scientific">Vibrio hepatarius</name>
    <dbReference type="NCBI Taxonomy" id="171383"/>
    <lineage>
        <taxon>Bacteria</taxon>
        <taxon>Pseudomonadati</taxon>
        <taxon>Pseudomonadota</taxon>
        <taxon>Gammaproteobacteria</taxon>
        <taxon>Vibrionales</taxon>
        <taxon>Vibrionaceae</taxon>
        <taxon>Vibrio</taxon>
        <taxon>Vibrio oreintalis group</taxon>
    </lineage>
</organism>
<dbReference type="OrthoDB" id="5913787at2"/>
<keyword evidence="3" id="KW-1133">Transmembrane helix</keyword>
<dbReference type="RefSeq" id="WP_053408250.1">
    <property type="nucleotide sequence ID" value="NZ_DAIPHI010000068.1"/>
</dbReference>
<protein>
    <recommendedName>
        <fullName evidence="4">HPt domain-containing protein</fullName>
    </recommendedName>
</protein>
<dbReference type="EMBL" id="LHPI01000003">
    <property type="protein sequence ID" value="KOO08606.1"/>
    <property type="molecule type" value="Genomic_DNA"/>
</dbReference>
<gene>
    <name evidence="5" type="ORF">AKJ31_06270</name>
</gene>
<evidence type="ECO:0000256" key="2">
    <source>
        <dbReference type="PROSITE-ProRule" id="PRU00110"/>
    </source>
</evidence>
<evidence type="ECO:0000313" key="6">
    <source>
        <dbReference type="Proteomes" id="UP000037530"/>
    </source>
</evidence>
<feature type="transmembrane region" description="Helical" evidence="3">
    <location>
        <begin position="231"/>
        <end position="253"/>
    </location>
</feature>
<accession>A0A0M0I2Q7</accession>